<dbReference type="KEGG" id="palo:E6C60_1817"/>
<evidence type="ECO:0000313" key="1">
    <source>
        <dbReference type="EMBL" id="QCT02532.1"/>
    </source>
</evidence>
<dbReference type="Proteomes" id="UP000300879">
    <property type="component" value="Chromosome"/>
</dbReference>
<keyword evidence="2" id="KW-1185">Reference proteome</keyword>
<protein>
    <submittedName>
        <fullName evidence="1">Uncharacterized protein</fullName>
    </submittedName>
</protein>
<evidence type="ECO:0000313" key="2">
    <source>
        <dbReference type="Proteomes" id="UP000300879"/>
    </source>
</evidence>
<name>A0A4P8XIT5_9BACL</name>
<gene>
    <name evidence="1" type="ORF">E6C60_1817</name>
</gene>
<proteinExistence type="predicted"/>
<dbReference type="AlphaFoldDB" id="A0A4P8XIT5"/>
<accession>A0A4P8XIT5</accession>
<reference evidence="1 2" key="1">
    <citation type="submission" date="2019-05" db="EMBL/GenBank/DDBJ databases">
        <authorList>
            <person name="Chen C."/>
        </authorList>
    </citation>
    <scope>NUCLEOTIDE SEQUENCE [LARGE SCALE GENOMIC DNA]</scope>
    <source>
        <strain evidence="1 2">HB172198</strain>
    </source>
</reference>
<dbReference type="EMBL" id="CP040396">
    <property type="protein sequence ID" value="QCT02532.1"/>
    <property type="molecule type" value="Genomic_DNA"/>
</dbReference>
<sequence>MLEPPEAGFGAGFAAGCPDAFSAGLRTLAAPRLPAALEAFLAFTEADDLDAEA</sequence>
<organism evidence="1 2">
    <name type="scientific">Paenibacillus algicola</name>
    <dbReference type="NCBI Taxonomy" id="2565926"/>
    <lineage>
        <taxon>Bacteria</taxon>
        <taxon>Bacillati</taxon>
        <taxon>Bacillota</taxon>
        <taxon>Bacilli</taxon>
        <taxon>Bacillales</taxon>
        <taxon>Paenibacillaceae</taxon>
        <taxon>Paenibacillus</taxon>
    </lineage>
</organism>